<dbReference type="EMBL" id="OV121132">
    <property type="protein sequence ID" value="CAH0547276.1"/>
    <property type="molecule type" value="Genomic_DNA"/>
</dbReference>
<dbReference type="PANTHER" id="PTHR14732">
    <property type="entry name" value="RNA POLYMERASE II SUBUNIT B1 CTD PHOSPHATASE RPAP2-RELATED"/>
    <property type="match status" value="1"/>
</dbReference>
<dbReference type="Pfam" id="PF04181">
    <property type="entry name" value="RPAP2_Rtr1"/>
    <property type="match status" value="1"/>
</dbReference>
<dbReference type="GO" id="GO:0008420">
    <property type="term" value="F:RNA polymerase II CTD heptapeptide repeat phosphatase activity"/>
    <property type="evidence" value="ECO:0007669"/>
    <property type="project" value="UniProtKB-UniRule"/>
</dbReference>
<protein>
    <recommendedName>
        <fullName evidence="12">RNA polymerase II subunit B1 CTD phosphatase RPAP2 homolog</fullName>
        <ecNumber evidence="12">3.1.3.16</ecNumber>
    </recommendedName>
</protein>
<evidence type="ECO:0000256" key="6">
    <source>
        <dbReference type="ARBA" id="ARBA00022833"/>
    </source>
</evidence>
<comment type="catalytic activity">
    <reaction evidence="10 12">
        <text>O-phospho-L-threonyl-[protein] + H2O = L-threonyl-[protein] + phosphate</text>
        <dbReference type="Rhea" id="RHEA:47004"/>
        <dbReference type="Rhea" id="RHEA-COMP:11060"/>
        <dbReference type="Rhea" id="RHEA-COMP:11605"/>
        <dbReference type="ChEBI" id="CHEBI:15377"/>
        <dbReference type="ChEBI" id="CHEBI:30013"/>
        <dbReference type="ChEBI" id="CHEBI:43474"/>
        <dbReference type="ChEBI" id="CHEBI:61977"/>
        <dbReference type="EC" id="3.1.3.16"/>
    </reaction>
</comment>
<comment type="catalytic activity">
    <reaction evidence="9 12">
        <text>O-phospho-L-seryl-[protein] + H2O = L-seryl-[protein] + phosphate</text>
        <dbReference type="Rhea" id="RHEA:20629"/>
        <dbReference type="Rhea" id="RHEA-COMP:9863"/>
        <dbReference type="Rhea" id="RHEA-COMP:11604"/>
        <dbReference type="ChEBI" id="CHEBI:15377"/>
        <dbReference type="ChEBI" id="CHEBI:29999"/>
        <dbReference type="ChEBI" id="CHEBI:43474"/>
        <dbReference type="ChEBI" id="CHEBI:83421"/>
        <dbReference type="EC" id="3.1.3.16"/>
    </reaction>
</comment>
<dbReference type="EC" id="3.1.3.16" evidence="12"/>
<evidence type="ECO:0000256" key="4">
    <source>
        <dbReference type="ARBA" id="ARBA00022771"/>
    </source>
</evidence>
<dbReference type="GO" id="GO:0008270">
    <property type="term" value="F:zinc ion binding"/>
    <property type="evidence" value="ECO:0007669"/>
    <property type="project" value="UniProtKB-KW"/>
</dbReference>
<keyword evidence="8 12" id="KW-0539">Nucleus</keyword>
<evidence type="ECO:0000256" key="9">
    <source>
        <dbReference type="ARBA" id="ARBA00047761"/>
    </source>
</evidence>
<dbReference type="GO" id="GO:0005737">
    <property type="term" value="C:cytoplasm"/>
    <property type="evidence" value="ECO:0007669"/>
    <property type="project" value="TreeGrafter"/>
</dbReference>
<evidence type="ECO:0000256" key="5">
    <source>
        <dbReference type="ARBA" id="ARBA00022801"/>
    </source>
</evidence>
<evidence type="ECO:0000256" key="2">
    <source>
        <dbReference type="ARBA" id="ARBA00005676"/>
    </source>
</evidence>
<sequence length="566" mass="65011">MQDSLEDYIQLSKNSKLDATVKNSKDIQLTAKLKNECDKRALKIVEFLLDGKLRPEIFLRCLPFINQEHYQDIVEERAIFKLCGYSICGTKIPVMPKQQYYISTKKNTIYDITDRKNYCSNFCYKASLHIKSQIDNSPLWLRKAEDVPDFNLLPSSEGGLPGEYIDQGISKPVVEPVFTTISTFTEASLDDIADREINSQKPNKSPNSFRKSSKLLKSTMQTINENNEQVEGEIEVEPPKKIPEKVIKVTKSDSNKQIVPKLPVIDENEEKSDVKENKEETNTPKKNKKKAKTTPKHNIESQIQKSLNEWFTLESYIFIFGEQFIKNLLSEKKLSSLFDTLHIEEMDQSHQIKYVNICKRLQLQEMADEKFDSSVTGKSFKPLPDYSKLKMESKDLDLKVKAFYSGALYEKEDSNFPSNKKIEEKSKEGAPAVLPLVDGSSQNALRRKIFLNSINKAMQMLLQALKVTSYSSVLSDVQALVKTFKLNATNIVFKPIIWNYISILILNILSNKDKELQKIIEDKRSQEHFELIFSSLPNKTKLLKDLLANIQNIDLFIENFIISKDL</sequence>
<dbReference type="InterPro" id="IPR007308">
    <property type="entry name" value="Rtr1/RPAP2_dom"/>
</dbReference>
<proteinExistence type="inferred from homology"/>
<organism evidence="15 16">
    <name type="scientific">Brassicogethes aeneus</name>
    <name type="common">Rape pollen beetle</name>
    <name type="synonym">Meligethes aeneus</name>
    <dbReference type="NCBI Taxonomy" id="1431903"/>
    <lineage>
        <taxon>Eukaryota</taxon>
        <taxon>Metazoa</taxon>
        <taxon>Ecdysozoa</taxon>
        <taxon>Arthropoda</taxon>
        <taxon>Hexapoda</taxon>
        <taxon>Insecta</taxon>
        <taxon>Pterygota</taxon>
        <taxon>Neoptera</taxon>
        <taxon>Endopterygota</taxon>
        <taxon>Coleoptera</taxon>
        <taxon>Polyphaga</taxon>
        <taxon>Cucujiformia</taxon>
        <taxon>Nitidulidae</taxon>
        <taxon>Meligethinae</taxon>
        <taxon>Brassicogethes</taxon>
    </lineage>
</organism>
<reference evidence="15" key="1">
    <citation type="submission" date="2021-12" db="EMBL/GenBank/DDBJ databases">
        <authorList>
            <person name="King R."/>
        </authorList>
    </citation>
    <scope>NUCLEOTIDE SEQUENCE</scope>
</reference>
<name>A0A9P0APC3_BRAAE</name>
<dbReference type="GO" id="GO:0005634">
    <property type="term" value="C:nucleus"/>
    <property type="evidence" value="ECO:0007669"/>
    <property type="project" value="UniProtKB-SubCell"/>
</dbReference>
<dbReference type="PANTHER" id="PTHR14732:SF0">
    <property type="entry name" value="RNA POLYMERASE II SUBUNIT B1 CTD PHOSPHATASE RPAP2-RELATED"/>
    <property type="match status" value="1"/>
</dbReference>
<comment type="subcellular location">
    <subcellularLocation>
        <location evidence="1 12">Nucleus</location>
    </subcellularLocation>
</comment>
<dbReference type="InterPro" id="IPR038534">
    <property type="entry name" value="Rtr1/RPAP2_sf"/>
</dbReference>
<dbReference type="PROSITE" id="PS51479">
    <property type="entry name" value="ZF_RTR1"/>
    <property type="match status" value="1"/>
</dbReference>
<comment type="function">
    <text evidence="12">Putative RNA polymerase II subunit B1 C-terminal domain (CTD) phosphatase involved in RNA polymerase II transcription regulation.</text>
</comment>
<evidence type="ECO:0000313" key="16">
    <source>
        <dbReference type="Proteomes" id="UP001154078"/>
    </source>
</evidence>
<evidence type="ECO:0000259" key="14">
    <source>
        <dbReference type="PROSITE" id="PS51479"/>
    </source>
</evidence>
<evidence type="ECO:0000256" key="12">
    <source>
        <dbReference type="RuleBase" id="RU367080"/>
    </source>
</evidence>
<evidence type="ECO:0000256" key="11">
    <source>
        <dbReference type="PROSITE-ProRule" id="PRU00812"/>
    </source>
</evidence>
<comment type="similarity">
    <text evidence="2 11 12">Belongs to the RPAP2 family.</text>
</comment>
<dbReference type="OrthoDB" id="2590500at2759"/>
<feature type="compositionally biased region" description="Basic residues" evidence="13">
    <location>
        <begin position="285"/>
        <end position="295"/>
    </location>
</feature>
<evidence type="ECO:0000256" key="8">
    <source>
        <dbReference type="ARBA" id="ARBA00023242"/>
    </source>
</evidence>
<evidence type="ECO:0000256" key="1">
    <source>
        <dbReference type="ARBA" id="ARBA00004123"/>
    </source>
</evidence>
<feature type="domain" description="RTR1-type" evidence="14">
    <location>
        <begin position="60"/>
        <end position="143"/>
    </location>
</feature>
<evidence type="ECO:0000256" key="3">
    <source>
        <dbReference type="ARBA" id="ARBA00022723"/>
    </source>
</evidence>
<evidence type="ECO:0000313" key="15">
    <source>
        <dbReference type="EMBL" id="CAH0547276.1"/>
    </source>
</evidence>
<dbReference type="Gene3D" id="1.25.40.820">
    <property type="match status" value="1"/>
</dbReference>
<feature type="region of interest" description="Disordered" evidence="13">
    <location>
        <begin position="259"/>
        <end position="299"/>
    </location>
</feature>
<dbReference type="Proteomes" id="UP001154078">
    <property type="component" value="Chromosome 1"/>
</dbReference>
<dbReference type="GO" id="GO:0043175">
    <property type="term" value="F:RNA polymerase core enzyme binding"/>
    <property type="evidence" value="ECO:0007669"/>
    <property type="project" value="UniProtKB-UniRule"/>
</dbReference>
<evidence type="ECO:0000256" key="10">
    <source>
        <dbReference type="ARBA" id="ARBA00048336"/>
    </source>
</evidence>
<evidence type="ECO:0000256" key="13">
    <source>
        <dbReference type="SAM" id="MobiDB-lite"/>
    </source>
</evidence>
<keyword evidence="5 12" id="KW-0378">Hydrolase</keyword>
<keyword evidence="6 12" id="KW-0862">Zinc</keyword>
<keyword evidence="7 12" id="KW-0904">Protein phosphatase</keyword>
<gene>
    <name evidence="15" type="ORF">MELIAE_LOCUS1298</name>
</gene>
<keyword evidence="3 12" id="KW-0479">Metal-binding</keyword>
<keyword evidence="4 12" id="KW-0863">Zinc-finger</keyword>
<dbReference type="AlphaFoldDB" id="A0A9P0APC3"/>
<dbReference type="InterPro" id="IPR039693">
    <property type="entry name" value="Rtr1/RPAP2"/>
</dbReference>
<accession>A0A9P0APC3</accession>
<keyword evidence="16" id="KW-1185">Reference proteome</keyword>
<feature type="compositionally biased region" description="Basic and acidic residues" evidence="13">
    <location>
        <begin position="271"/>
        <end position="283"/>
    </location>
</feature>
<evidence type="ECO:0000256" key="7">
    <source>
        <dbReference type="ARBA" id="ARBA00022912"/>
    </source>
</evidence>